<gene>
    <name evidence="2" type="ORF">ACFOZ4_22930</name>
</gene>
<dbReference type="Pfam" id="PF22564">
    <property type="entry name" value="HAAS"/>
    <property type="match status" value="1"/>
</dbReference>
<proteinExistence type="predicted"/>
<name>A0ABV8LSG6_9ACTN</name>
<evidence type="ECO:0000313" key="2">
    <source>
        <dbReference type="EMBL" id="MFC4133474.1"/>
    </source>
</evidence>
<feature type="transmembrane region" description="Helical" evidence="1">
    <location>
        <begin position="205"/>
        <end position="229"/>
    </location>
</feature>
<dbReference type="Proteomes" id="UP001595816">
    <property type="component" value="Unassembled WGS sequence"/>
</dbReference>
<feature type="transmembrane region" description="Helical" evidence="1">
    <location>
        <begin position="235"/>
        <end position="253"/>
    </location>
</feature>
<protein>
    <submittedName>
        <fullName evidence="2">Permease prefix domain 1-containing protein</fullName>
    </submittedName>
</protein>
<comment type="caution">
    <text evidence="2">The sequence shown here is derived from an EMBL/GenBank/DDBJ whole genome shotgun (WGS) entry which is preliminary data.</text>
</comment>
<dbReference type="NCBIfam" id="NF038403">
    <property type="entry name" value="perm_prefix_1"/>
    <property type="match status" value="1"/>
</dbReference>
<evidence type="ECO:0000256" key="1">
    <source>
        <dbReference type="SAM" id="Phobius"/>
    </source>
</evidence>
<keyword evidence="3" id="KW-1185">Reference proteome</keyword>
<dbReference type="RefSeq" id="WP_253753983.1">
    <property type="nucleotide sequence ID" value="NZ_JAMZDZ010000001.1"/>
</dbReference>
<feature type="transmembrane region" description="Helical" evidence="1">
    <location>
        <begin position="166"/>
        <end position="185"/>
    </location>
</feature>
<evidence type="ECO:0000313" key="3">
    <source>
        <dbReference type="Proteomes" id="UP001595816"/>
    </source>
</evidence>
<keyword evidence="1" id="KW-0472">Membrane</keyword>
<organism evidence="2 3">
    <name type="scientific">Hamadaea flava</name>
    <dbReference type="NCBI Taxonomy" id="1742688"/>
    <lineage>
        <taxon>Bacteria</taxon>
        <taxon>Bacillati</taxon>
        <taxon>Actinomycetota</taxon>
        <taxon>Actinomycetes</taxon>
        <taxon>Micromonosporales</taxon>
        <taxon>Micromonosporaceae</taxon>
        <taxon>Hamadaea</taxon>
    </lineage>
</organism>
<feature type="transmembrane region" description="Helical" evidence="1">
    <location>
        <begin position="94"/>
        <end position="119"/>
    </location>
</feature>
<dbReference type="InterPro" id="IPR047928">
    <property type="entry name" value="Perm_prefix_1"/>
</dbReference>
<accession>A0ABV8LSG6</accession>
<keyword evidence="1" id="KW-1133">Transmembrane helix</keyword>
<sequence length="266" mass="28817">MTTEISDDGPVERYLDAMFDRLTGTGPAGRRMLAEAESHLLAATAEGRSRGLDHESAERQAVERFGSADDLARRVPRAAGNPWTTLRRLTIGTWAVAGTAVAWYGLSGILTWLLGWPWIRLLIATDRFGTQPDMCDRRWFPSDPVVDCVGQYHGQLDMVPAGGDRFPYMSVAISGVVLMAVLIVVRRVTVVGTANWTPARTSLALAFAVSFGLTGAVLVFYGVIGLLTWAPDRALSYLTAGLFALVIGVVAAYRTRTPSYSGPRPT</sequence>
<reference evidence="3" key="1">
    <citation type="journal article" date="2019" name="Int. J. Syst. Evol. Microbiol.">
        <title>The Global Catalogue of Microorganisms (GCM) 10K type strain sequencing project: providing services to taxonomists for standard genome sequencing and annotation.</title>
        <authorList>
            <consortium name="The Broad Institute Genomics Platform"/>
            <consortium name="The Broad Institute Genome Sequencing Center for Infectious Disease"/>
            <person name="Wu L."/>
            <person name="Ma J."/>
        </authorList>
    </citation>
    <scope>NUCLEOTIDE SEQUENCE [LARGE SCALE GENOMIC DNA]</scope>
    <source>
        <strain evidence="3">CGMCC 4.7289</strain>
    </source>
</reference>
<dbReference type="EMBL" id="JBHSAY010000011">
    <property type="protein sequence ID" value="MFC4133474.1"/>
    <property type="molecule type" value="Genomic_DNA"/>
</dbReference>
<keyword evidence="1" id="KW-0812">Transmembrane</keyword>